<proteinExistence type="predicted"/>
<keyword evidence="1" id="KW-0472">Membrane</keyword>
<dbReference type="Proteomes" id="UP001396334">
    <property type="component" value="Unassembled WGS sequence"/>
</dbReference>
<keyword evidence="1" id="KW-1133">Transmembrane helix</keyword>
<evidence type="ECO:0000313" key="2">
    <source>
        <dbReference type="EMBL" id="KAK8482662.1"/>
    </source>
</evidence>
<sequence>MGSRNNNLKRIKFWQFLATVMSATFVICGSNLPPSRHHFRPQRLRTGKLSIPAILYMMKPQLLVLYHRCDPISATCISFIVIQSVYMDTYNWMEEENKWIVTINAEVSCSVESAS</sequence>
<name>A0ABR1ZPR3_9ROSI</name>
<evidence type="ECO:0000256" key="1">
    <source>
        <dbReference type="SAM" id="Phobius"/>
    </source>
</evidence>
<protein>
    <submittedName>
        <fullName evidence="2">Uncharacterized protein</fullName>
    </submittedName>
</protein>
<reference evidence="2 3" key="1">
    <citation type="journal article" date="2024" name="G3 (Bethesda)">
        <title>Genome assembly of Hibiscus sabdariffa L. provides insights into metabolisms of medicinal natural products.</title>
        <authorList>
            <person name="Kim T."/>
        </authorList>
    </citation>
    <scope>NUCLEOTIDE SEQUENCE [LARGE SCALE GENOMIC DNA]</scope>
    <source>
        <strain evidence="2">TK-2024</strain>
        <tissue evidence="2">Old leaves</tissue>
    </source>
</reference>
<comment type="caution">
    <text evidence="2">The sequence shown here is derived from an EMBL/GenBank/DDBJ whole genome shotgun (WGS) entry which is preliminary data.</text>
</comment>
<evidence type="ECO:0000313" key="3">
    <source>
        <dbReference type="Proteomes" id="UP001396334"/>
    </source>
</evidence>
<feature type="transmembrane region" description="Helical" evidence="1">
    <location>
        <begin position="13"/>
        <end position="33"/>
    </location>
</feature>
<keyword evidence="3" id="KW-1185">Reference proteome</keyword>
<accession>A0ABR1ZPR3</accession>
<dbReference type="EMBL" id="JBBPBN010000751">
    <property type="protein sequence ID" value="KAK8482662.1"/>
    <property type="molecule type" value="Genomic_DNA"/>
</dbReference>
<keyword evidence="1" id="KW-0812">Transmembrane</keyword>
<organism evidence="2 3">
    <name type="scientific">Hibiscus sabdariffa</name>
    <name type="common">roselle</name>
    <dbReference type="NCBI Taxonomy" id="183260"/>
    <lineage>
        <taxon>Eukaryota</taxon>
        <taxon>Viridiplantae</taxon>
        <taxon>Streptophyta</taxon>
        <taxon>Embryophyta</taxon>
        <taxon>Tracheophyta</taxon>
        <taxon>Spermatophyta</taxon>
        <taxon>Magnoliopsida</taxon>
        <taxon>eudicotyledons</taxon>
        <taxon>Gunneridae</taxon>
        <taxon>Pentapetalae</taxon>
        <taxon>rosids</taxon>
        <taxon>malvids</taxon>
        <taxon>Malvales</taxon>
        <taxon>Malvaceae</taxon>
        <taxon>Malvoideae</taxon>
        <taxon>Hibiscus</taxon>
    </lineage>
</organism>
<gene>
    <name evidence="2" type="ORF">V6N11_046253</name>
</gene>